<feature type="compositionally biased region" description="Low complexity" evidence="1">
    <location>
        <begin position="76"/>
        <end position="87"/>
    </location>
</feature>
<evidence type="ECO:0000313" key="2">
    <source>
        <dbReference type="EMBL" id="KAK5168802.1"/>
    </source>
</evidence>
<dbReference type="PANTHER" id="PTHR42085:SF1">
    <property type="entry name" value="F-BOX DOMAIN-CONTAINING PROTEIN"/>
    <property type="match status" value="1"/>
</dbReference>
<gene>
    <name evidence="2" type="ORF">LTR77_006111</name>
</gene>
<dbReference type="InterPro" id="IPR038883">
    <property type="entry name" value="AN11006-like"/>
</dbReference>
<dbReference type="EMBL" id="JAVRRT010000009">
    <property type="protein sequence ID" value="KAK5168802.1"/>
    <property type="molecule type" value="Genomic_DNA"/>
</dbReference>
<keyword evidence="3" id="KW-1185">Reference proteome</keyword>
<dbReference type="PANTHER" id="PTHR42085">
    <property type="entry name" value="F-BOX DOMAIN-CONTAINING PROTEIN"/>
    <property type="match status" value="1"/>
</dbReference>
<protein>
    <recommendedName>
        <fullName evidence="4">F-box domain-containing protein</fullName>
    </recommendedName>
</protein>
<dbReference type="GeneID" id="89927451"/>
<sequence>MVRDRIGISTGDQLTPDRTATVAAPRAQPNDRVLRQRITATQPVPAPQPTPTLRRTARVTKKAVNYGPPDSPPSSPLLSPLTTTKTSSHSDSETPFRFLDLPPELRNRVYGYATAGQDGSTRRLASRTLKPPAITRVSQLVRQESMPVYFDVNSSVIEVTTPHGGLRSGSFPGFLRQTDRRFMNTGRLEMPKVVYSFLRDAGKVAARIKDLHIHFDPVSSLKEFDIQTHHHPSLRWGRMGARLQVQVGGQAALFDETQLWSHDAPELRHA</sequence>
<dbReference type="AlphaFoldDB" id="A0AAV9P9Z8"/>
<accession>A0AAV9P9Z8</accession>
<dbReference type="Proteomes" id="UP001337655">
    <property type="component" value="Unassembled WGS sequence"/>
</dbReference>
<evidence type="ECO:0000313" key="3">
    <source>
        <dbReference type="Proteomes" id="UP001337655"/>
    </source>
</evidence>
<feature type="region of interest" description="Disordered" evidence="1">
    <location>
        <begin position="1"/>
        <end position="98"/>
    </location>
</feature>
<dbReference type="RefSeq" id="XP_064658268.1">
    <property type="nucleotide sequence ID" value="XM_064803353.1"/>
</dbReference>
<evidence type="ECO:0008006" key="4">
    <source>
        <dbReference type="Google" id="ProtNLM"/>
    </source>
</evidence>
<proteinExistence type="predicted"/>
<organism evidence="2 3">
    <name type="scientific">Saxophila tyrrhenica</name>
    <dbReference type="NCBI Taxonomy" id="1690608"/>
    <lineage>
        <taxon>Eukaryota</taxon>
        <taxon>Fungi</taxon>
        <taxon>Dikarya</taxon>
        <taxon>Ascomycota</taxon>
        <taxon>Pezizomycotina</taxon>
        <taxon>Dothideomycetes</taxon>
        <taxon>Dothideomycetidae</taxon>
        <taxon>Mycosphaerellales</taxon>
        <taxon>Extremaceae</taxon>
        <taxon>Saxophila</taxon>
    </lineage>
</organism>
<reference evidence="2 3" key="1">
    <citation type="submission" date="2023-08" db="EMBL/GenBank/DDBJ databases">
        <title>Black Yeasts Isolated from many extreme environments.</title>
        <authorList>
            <person name="Coleine C."/>
            <person name="Stajich J.E."/>
            <person name="Selbmann L."/>
        </authorList>
    </citation>
    <scope>NUCLEOTIDE SEQUENCE [LARGE SCALE GENOMIC DNA]</scope>
    <source>
        <strain evidence="2 3">CCFEE 5935</strain>
    </source>
</reference>
<comment type="caution">
    <text evidence="2">The sequence shown here is derived from an EMBL/GenBank/DDBJ whole genome shotgun (WGS) entry which is preliminary data.</text>
</comment>
<name>A0AAV9P9Z8_9PEZI</name>
<evidence type="ECO:0000256" key="1">
    <source>
        <dbReference type="SAM" id="MobiDB-lite"/>
    </source>
</evidence>